<dbReference type="InterPro" id="IPR021146">
    <property type="entry name" value="Phage_gp6-like_head-tail"/>
</dbReference>
<name>A0ABR5YF13_9SPHN</name>
<evidence type="ECO:0000313" key="2">
    <source>
        <dbReference type="Proteomes" id="UP000076609"/>
    </source>
</evidence>
<keyword evidence="2" id="KW-1185">Reference proteome</keyword>
<dbReference type="Pfam" id="PF05135">
    <property type="entry name" value="Phage_connect_1"/>
    <property type="match status" value="1"/>
</dbReference>
<accession>A0ABR5YF13</accession>
<dbReference type="CDD" id="cd08054">
    <property type="entry name" value="gp6"/>
    <property type="match status" value="1"/>
</dbReference>
<evidence type="ECO:0008006" key="3">
    <source>
        <dbReference type="Google" id="ProtNLM"/>
    </source>
</evidence>
<evidence type="ECO:0000313" key="1">
    <source>
        <dbReference type="EMBL" id="KZE16219.1"/>
    </source>
</evidence>
<reference evidence="2" key="1">
    <citation type="submission" date="2016-01" db="EMBL/GenBank/DDBJ databases">
        <title>Draft genome of Chromobacterium sp. F49.</title>
        <authorList>
            <person name="Hong K.W."/>
        </authorList>
    </citation>
    <scope>NUCLEOTIDE SEQUENCE [LARGE SCALE GENOMIC DNA]</scope>
    <source>
        <strain evidence="2">CN3</strain>
    </source>
</reference>
<gene>
    <name evidence="1" type="ORF">AVT10_12015</name>
</gene>
<dbReference type="RefSeq" id="WP_066689386.1">
    <property type="nucleotide sequence ID" value="NZ_LQQO01000008.1"/>
</dbReference>
<dbReference type="Proteomes" id="UP000076609">
    <property type="component" value="Unassembled WGS sequence"/>
</dbReference>
<dbReference type="EMBL" id="LQQO01000008">
    <property type="protein sequence ID" value="KZE16219.1"/>
    <property type="molecule type" value="Genomic_DNA"/>
</dbReference>
<proteinExistence type="predicted"/>
<dbReference type="NCBIfam" id="TIGR01560">
    <property type="entry name" value="put_DNA_pack"/>
    <property type="match status" value="1"/>
</dbReference>
<dbReference type="InterPro" id="IPR006450">
    <property type="entry name" value="Phage_HK97_gp6-like"/>
</dbReference>
<protein>
    <recommendedName>
        <fullName evidence="3">Phage gp6-like head-tail connector protein</fullName>
    </recommendedName>
</protein>
<organism evidence="1 2">
    <name type="scientific">Sphingomonas hankookensis</name>
    <dbReference type="NCBI Taxonomy" id="563996"/>
    <lineage>
        <taxon>Bacteria</taxon>
        <taxon>Pseudomonadati</taxon>
        <taxon>Pseudomonadota</taxon>
        <taxon>Alphaproteobacteria</taxon>
        <taxon>Sphingomonadales</taxon>
        <taxon>Sphingomonadaceae</taxon>
        <taxon>Sphingomonas</taxon>
    </lineage>
</organism>
<comment type="caution">
    <text evidence="1">The sequence shown here is derived from an EMBL/GenBank/DDBJ whole genome shotgun (WGS) entry which is preliminary data.</text>
</comment>
<sequence length="95" mass="10076">MTALTLDLVKAFLRYEADNTDEDATLGVALQAGVEYVQDYTGRAIAGEDPETIPAGLLHGVLLYAGAFDQARGSGGDINLAAVQAVCFRFRTVLL</sequence>
<dbReference type="Gene3D" id="1.10.3230.30">
    <property type="entry name" value="Phage gp6-like head-tail connector protein"/>
    <property type="match status" value="1"/>
</dbReference>